<evidence type="ECO:0000313" key="1">
    <source>
        <dbReference type="EMBL" id="CBX94222.1"/>
    </source>
</evidence>
<dbReference type="AlphaFoldDB" id="E4ZS42"/>
<dbReference type="Proteomes" id="UP000002668">
    <property type="component" value="Genome"/>
</dbReference>
<dbReference type="EMBL" id="FP929120">
    <property type="protein sequence ID" value="CBX94222.1"/>
    <property type="molecule type" value="Genomic_DNA"/>
</dbReference>
<dbReference type="VEuPathDB" id="FungiDB:LEMA_uP123740.1"/>
<organism evidence="2">
    <name type="scientific">Leptosphaeria maculans (strain JN3 / isolate v23.1.3 / race Av1-4-5-6-7-8)</name>
    <name type="common">Blackleg fungus</name>
    <name type="synonym">Phoma lingam</name>
    <dbReference type="NCBI Taxonomy" id="985895"/>
    <lineage>
        <taxon>Eukaryota</taxon>
        <taxon>Fungi</taxon>
        <taxon>Dikarya</taxon>
        <taxon>Ascomycota</taxon>
        <taxon>Pezizomycotina</taxon>
        <taxon>Dothideomycetes</taxon>
        <taxon>Pleosporomycetidae</taxon>
        <taxon>Pleosporales</taxon>
        <taxon>Pleosporineae</taxon>
        <taxon>Leptosphaeriaceae</taxon>
        <taxon>Plenodomus</taxon>
        <taxon>Plenodomus lingam/Leptosphaeria maculans species complex</taxon>
    </lineage>
</organism>
<protein>
    <submittedName>
        <fullName evidence="1">Predicted protein</fullName>
    </submittedName>
</protein>
<proteinExistence type="predicted"/>
<sequence length="54" mass="5613">MSGPMQMQQATARCVAVVANGKMEWRLGLPCNPVGWTEMAGLGSGWEGFGSGLG</sequence>
<dbReference type="InParanoid" id="E4ZS42"/>
<reference evidence="2" key="1">
    <citation type="journal article" date="2011" name="Nat. Commun.">
        <title>Effector diversification within compartments of the Leptosphaeria maculans genome affected by Repeat-Induced Point mutations.</title>
        <authorList>
            <person name="Rouxel T."/>
            <person name="Grandaubert J."/>
            <person name="Hane J.K."/>
            <person name="Hoede C."/>
            <person name="van de Wouw A.P."/>
            <person name="Couloux A."/>
            <person name="Dominguez V."/>
            <person name="Anthouard V."/>
            <person name="Bally P."/>
            <person name="Bourras S."/>
            <person name="Cozijnsen A.J."/>
            <person name="Ciuffetti L.M."/>
            <person name="Degrave A."/>
            <person name="Dilmaghani A."/>
            <person name="Duret L."/>
            <person name="Fudal I."/>
            <person name="Goodwin S.B."/>
            <person name="Gout L."/>
            <person name="Glaser N."/>
            <person name="Linglin J."/>
            <person name="Kema G.H.J."/>
            <person name="Lapalu N."/>
            <person name="Lawrence C.B."/>
            <person name="May K."/>
            <person name="Meyer M."/>
            <person name="Ollivier B."/>
            <person name="Poulain J."/>
            <person name="Schoch C.L."/>
            <person name="Simon A."/>
            <person name="Spatafora J.W."/>
            <person name="Stachowiak A."/>
            <person name="Turgeon B.G."/>
            <person name="Tyler B.M."/>
            <person name="Vincent D."/>
            <person name="Weissenbach J."/>
            <person name="Amselem J."/>
            <person name="Quesneville H."/>
            <person name="Oliver R.P."/>
            <person name="Wincker P."/>
            <person name="Balesdent M.-H."/>
            <person name="Howlett B.J."/>
        </authorList>
    </citation>
    <scope>NUCLEOTIDE SEQUENCE [LARGE SCALE GENOMIC DNA]</scope>
    <source>
        <strain evidence="2">JN3 / isolate v23.1.3 / race Av1-4-5-6-7-8</strain>
    </source>
</reference>
<keyword evidence="2" id="KW-1185">Reference proteome</keyword>
<name>E4ZS42_LEPMJ</name>
<gene>
    <name evidence="1" type="ORF">LEMA_uP123740.1</name>
</gene>
<evidence type="ECO:0000313" key="2">
    <source>
        <dbReference type="Proteomes" id="UP000002668"/>
    </source>
</evidence>
<dbReference type="HOGENOM" id="CLU_3050755_0_0_1"/>
<accession>E4ZS42</accession>